<reference evidence="2" key="1">
    <citation type="submission" date="2023-06" db="EMBL/GenBank/DDBJ databases">
        <title>Genome-scale phylogeny and comparative genomics of the fungal order Sordariales.</title>
        <authorList>
            <consortium name="Lawrence Berkeley National Laboratory"/>
            <person name="Hensen N."/>
            <person name="Bonometti L."/>
            <person name="Westerberg I."/>
            <person name="Brannstrom I.O."/>
            <person name="Guillou S."/>
            <person name="Cros-Aarteil S."/>
            <person name="Calhoun S."/>
            <person name="Haridas S."/>
            <person name="Kuo A."/>
            <person name="Mondo S."/>
            <person name="Pangilinan J."/>
            <person name="Riley R."/>
            <person name="Labutti K."/>
            <person name="Andreopoulos B."/>
            <person name="Lipzen A."/>
            <person name="Chen C."/>
            <person name="Yanf M."/>
            <person name="Daum C."/>
            <person name="Ng V."/>
            <person name="Clum A."/>
            <person name="Steindorff A."/>
            <person name="Ohm R."/>
            <person name="Martin F."/>
            <person name="Silar P."/>
            <person name="Natvig D."/>
            <person name="Lalanne C."/>
            <person name="Gautier V."/>
            <person name="Ament-Velasquez S.L."/>
            <person name="Kruys A."/>
            <person name="Hutchinson M.I."/>
            <person name="Powell A.J."/>
            <person name="Barry K."/>
            <person name="Miller A.N."/>
            <person name="Grigoriev I.V."/>
            <person name="Debuchy R."/>
            <person name="Gladieux P."/>
            <person name="Thoren M.H."/>
            <person name="Johannesson H."/>
        </authorList>
    </citation>
    <scope>NUCLEOTIDE SEQUENCE</scope>
    <source>
        <strain evidence="2">CBS 307.81</strain>
    </source>
</reference>
<name>A0AA40DDH2_9PEZI</name>
<evidence type="ECO:0000313" key="2">
    <source>
        <dbReference type="EMBL" id="KAK0672546.1"/>
    </source>
</evidence>
<accession>A0AA40DDH2</accession>
<evidence type="ECO:0008006" key="4">
    <source>
        <dbReference type="Google" id="ProtNLM"/>
    </source>
</evidence>
<dbReference type="NCBIfam" id="NF041278">
    <property type="entry name" value="CmcJ_NvfI_EfuI"/>
    <property type="match status" value="1"/>
</dbReference>
<dbReference type="EMBL" id="JAULSY010000012">
    <property type="protein sequence ID" value="KAK0672546.1"/>
    <property type="molecule type" value="Genomic_DNA"/>
</dbReference>
<dbReference type="PANTHER" id="PTHR34598:SF3">
    <property type="entry name" value="OXIDOREDUCTASE AN1597"/>
    <property type="match status" value="1"/>
</dbReference>
<comment type="caution">
    <text evidence="2">The sequence shown here is derived from an EMBL/GenBank/DDBJ whole genome shotgun (WGS) entry which is preliminary data.</text>
</comment>
<keyword evidence="3" id="KW-1185">Reference proteome</keyword>
<evidence type="ECO:0000313" key="3">
    <source>
        <dbReference type="Proteomes" id="UP001174997"/>
    </source>
</evidence>
<organism evidence="2 3">
    <name type="scientific">Cercophora samala</name>
    <dbReference type="NCBI Taxonomy" id="330535"/>
    <lineage>
        <taxon>Eukaryota</taxon>
        <taxon>Fungi</taxon>
        <taxon>Dikarya</taxon>
        <taxon>Ascomycota</taxon>
        <taxon>Pezizomycotina</taxon>
        <taxon>Sordariomycetes</taxon>
        <taxon>Sordariomycetidae</taxon>
        <taxon>Sordariales</taxon>
        <taxon>Lasiosphaeriaceae</taxon>
        <taxon>Cercophora</taxon>
    </lineage>
</organism>
<dbReference type="InterPro" id="IPR044053">
    <property type="entry name" value="AsaB-like"/>
</dbReference>
<dbReference type="AlphaFoldDB" id="A0AA40DDH2"/>
<evidence type="ECO:0000256" key="1">
    <source>
        <dbReference type="ARBA" id="ARBA00023604"/>
    </source>
</evidence>
<proteinExistence type="inferred from homology"/>
<dbReference type="PANTHER" id="PTHR34598">
    <property type="entry name" value="BLL6449 PROTEIN"/>
    <property type="match status" value="1"/>
</dbReference>
<sequence length="275" mass="31657">METATATVFYLDRSPYKNEKPYFCCLPPESLQGNPPTNHIHIPTNITVTNIRSHVASFNLDQNGFEVVEQTLGDEFNYETLKPGSDIEQRYIQQMEAFLTPRLKAKKVVIFDVETRKRNREFPADIGEKSSLEQPVPSAIERAVYIVRQQSLDEQLLSGRMQIINSWRPFFSDLEDWPLGLCDARSLDIEEDITPSDTVFPTNVAETLQVHHSPAHRWYFLDKQSQNELLLFKIFDSDDTSSRVCPHAAIQPNLREYGRGKPRESVETRAMVFYG</sequence>
<comment type="similarity">
    <text evidence="1">Belongs to the asaB hydroxylase/desaturase family.</text>
</comment>
<protein>
    <recommendedName>
        <fullName evidence="4">Methyltransferase</fullName>
    </recommendedName>
</protein>
<dbReference type="GO" id="GO:0016491">
    <property type="term" value="F:oxidoreductase activity"/>
    <property type="evidence" value="ECO:0007669"/>
    <property type="project" value="InterPro"/>
</dbReference>
<gene>
    <name evidence="2" type="ORF">QBC41DRAFT_216880</name>
</gene>
<dbReference type="Proteomes" id="UP001174997">
    <property type="component" value="Unassembled WGS sequence"/>
</dbReference>